<dbReference type="AlphaFoldDB" id="A0A1F8CJ04"/>
<gene>
    <name evidence="1" type="ORF">A2188_01025</name>
</gene>
<evidence type="ECO:0000313" key="2">
    <source>
        <dbReference type="Proteomes" id="UP000179241"/>
    </source>
</evidence>
<sequence>MTEKNRDALISQFEKKALSNSFRSILKETLSKYGIRGVAKTSVLFDDREGRPYLSVDIAPGGLFDTETVKRVIREVKPKDIFYIRERGDDWGLPARLTIPTENKGIQLGAHVYVTDQAGGIWSKFNDPSSDGYKDITSSSSDFYGGSGWFELTK</sequence>
<comment type="caution">
    <text evidence="1">The sequence shown here is derived from an EMBL/GenBank/DDBJ whole genome shotgun (WGS) entry which is preliminary data.</text>
</comment>
<reference evidence="1 2" key="1">
    <citation type="journal article" date="2016" name="Nat. Commun.">
        <title>Thousands of microbial genomes shed light on interconnected biogeochemical processes in an aquifer system.</title>
        <authorList>
            <person name="Anantharaman K."/>
            <person name="Brown C.T."/>
            <person name="Hug L.A."/>
            <person name="Sharon I."/>
            <person name="Castelle C.J."/>
            <person name="Probst A.J."/>
            <person name="Thomas B.C."/>
            <person name="Singh A."/>
            <person name="Wilkins M.J."/>
            <person name="Karaoz U."/>
            <person name="Brodie E.L."/>
            <person name="Williams K.H."/>
            <person name="Hubbard S.S."/>
            <person name="Banfield J.F."/>
        </authorList>
    </citation>
    <scope>NUCLEOTIDE SEQUENCE [LARGE SCALE GENOMIC DNA]</scope>
</reference>
<dbReference type="Proteomes" id="UP000179241">
    <property type="component" value="Unassembled WGS sequence"/>
</dbReference>
<proteinExistence type="predicted"/>
<name>A0A1F8CJ04_9BACT</name>
<organism evidence="1 2">
    <name type="scientific">Candidatus Woesebacteria bacterium RIFOXYA1_FULL_43_9</name>
    <dbReference type="NCBI Taxonomy" id="1802534"/>
    <lineage>
        <taxon>Bacteria</taxon>
        <taxon>Candidatus Woeseibacteriota</taxon>
    </lineage>
</organism>
<dbReference type="EMBL" id="MGHU01000060">
    <property type="protein sequence ID" value="OGM76252.1"/>
    <property type="molecule type" value="Genomic_DNA"/>
</dbReference>
<accession>A0A1F8CJ04</accession>
<evidence type="ECO:0000313" key="1">
    <source>
        <dbReference type="EMBL" id="OGM76252.1"/>
    </source>
</evidence>
<protein>
    <submittedName>
        <fullName evidence="1">Uncharacterized protein</fullName>
    </submittedName>
</protein>